<evidence type="ECO:0000256" key="1">
    <source>
        <dbReference type="SAM" id="SignalP"/>
    </source>
</evidence>
<evidence type="ECO:0008006" key="4">
    <source>
        <dbReference type="Google" id="ProtNLM"/>
    </source>
</evidence>
<keyword evidence="3" id="KW-1185">Reference proteome</keyword>
<dbReference type="EMBL" id="NMQU01000090">
    <property type="protein sequence ID" value="OXM46344.1"/>
    <property type="molecule type" value="Genomic_DNA"/>
</dbReference>
<dbReference type="AlphaFoldDB" id="A0A229RIU1"/>
<protein>
    <recommendedName>
        <fullName evidence="4">DUF4440 domain-containing protein</fullName>
    </recommendedName>
</protein>
<organism evidence="2 3">
    <name type="scientific">Amycolatopsis alba DSM 44262</name>
    <dbReference type="NCBI Taxonomy" id="1125972"/>
    <lineage>
        <taxon>Bacteria</taxon>
        <taxon>Bacillati</taxon>
        <taxon>Actinomycetota</taxon>
        <taxon>Actinomycetes</taxon>
        <taxon>Pseudonocardiales</taxon>
        <taxon>Pseudonocardiaceae</taxon>
        <taxon>Amycolatopsis</taxon>
    </lineage>
</organism>
<dbReference type="InterPro" id="IPR032710">
    <property type="entry name" value="NTF2-like_dom_sf"/>
</dbReference>
<accession>A0A229RIU1</accession>
<sequence length="162" mass="18335">MRKRYYAASAGLVVAAAGIGVPAAAAASDQRAEGERQTCQRAFDRAVWEDMDSFNKRDEARYRAIIHKNMVTVGRRGQLFIGYDANVDPVVNEQFKVPYEYSMPWTVTHTVVENCAMGYAILDAYYKVPSQNIDRHYTISLTLVREHGKWQVIKDTVTDVLP</sequence>
<reference evidence="2 3" key="1">
    <citation type="submission" date="2017-07" db="EMBL/GenBank/DDBJ databases">
        <title>Amycolatopsis alba DSM 44262 Genome sequencing and assembly.</title>
        <authorList>
            <person name="Kaur N."/>
            <person name="Mayilraj S."/>
        </authorList>
    </citation>
    <scope>NUCLEOTIDE SEQUENCE [LARGE SCALE GENOMIC DNA]</scope>
    <source>
        <strain evidence="2 3">DSM 44262</strain>
    </source>
</reference>
<dbReference type="OrthoDB" id="3374871at2"/>
<comment type="caution">
    <text evidence="2">The sequence shown here is derived from an EMBL/GenBank/DDBJ whole genome shotgun (WGS) entry which is preliminary data.</text>
</comment>
<dbReference type="SUPFAM" id="SSF54427">
    <property type="entry name" value="NTF2-like"/>
    <property type="match status" value="1"/>
</dbReference>
<evidence type="ECO:0000313" key="3">
    <source>
        <dbReference type="Proteomes" id="UP000215563"/>
    </source>
</evidence>
<feature type="signal peptide" evidence="1">
    <location>
        <begin position="1"/>
        <end position="27"/>
    </location>
</feature>
<proteinExistence type="predicted"/>
<keyword evidence="1" id="KW-0732">Signal</keyword>
<feature type="chain" id="PRO_5039388616" description="DUF4440 domain-containing protein" evidence="1">
    <location>
        <begin position="28"/>
        <end position="162"/>
    </location>
</feature>
<gene>
    <name evidence="2" type="ORF">CFP75_27590</name>
</gene>
<evidence type="ECO:0000313" key="2">
    <source>
        <dbReference type="EMBL" id="OXM46344.1"/>
    </source>
</evidence>
<dbReference type="Proteomes" id="UP000215563">
    <property type="component" value="Unassembled WGS sequence"/>
</dbReference>
<dbReference type="Gene3D" id="3.10.450.50">
    <property type="match status" value="1"/>
</dbReference>
<dbReference type="RefSeq" id="WP_020634507.1">
    <property type="nucleotide sequence ID" value="NZ_KB913032.1"/>
</dbReference>
<name>A0A229RIU1_AMYAL</name>